<keyword evidence="2" id="KW-1185">Reference proteome</keyword>
<gene>
    <name evidence="1" type="ORF">MLD38_017932</name>
</gene>
<proteinExistence type="predicted"/>
<evidence type="ECO:0000313" key="2">
    <source>
        <dbReference type="Proteomes" id="UP001057402"/>
    </source>
</evidence>
<sequence length="99" mass="9213">MTAAAADAADAPLAGPTAVAADADAALAGPMAVAADVVLAGLAGLAAAAAGVAFADHFAARMTESYAASSAPQSVGSHSFLAVALIDQTGGTAFGNLLA</sequence>
<evidence type="ECO:0000313" key="1">
    <source>
        <dbReference type="EMBL" id="KAI4369497.1"/>
    </source>
</evidence>
<name>A0ACB9QTJ0_9MYRT</name>
<dbReference type="EMBL" id="CM042884">
    <property type="protein sequence ID" value="KAI4369497.1"/>
    <property type="molecule type" value="Genomic_DNA"/>
</dbReference>
<protein>
    <submittedName>
        <fullName evidence="1">Uncharacterized protein</fullName>
    </submittedName>
</protein>
<reference evidence="2" key="1">
    <citation type="journal article" date="2023" name="Front. Plant Sci.">
        <title>Chromosomal-level genome assembly of Melastoma candidum provides insights into trichome evolution.</title>
        <authorList>
            <person name="Zhong Y."/>
            <person name="Wu W."/>
            <person name="Sun C."/>
            <person name="Zou P."/>
            <person name="Liu Y."/>
            <person name="Dai S."/>
            <person name="Zhou R."/>
        </authorList>
    </citation>
    <scope>NUCLEOTIDE SEQUENCE [LARGE SCALE GENOMIC DNA]</scope>
</reference>
<comment type="caution">
    <text evidence="1">The sequence shown here is derived from an EMBL/GenBank/DDBJ whole genome shotgun (WGS) entry which is preliminary data.</text>
</comment>
<dbReference type="Proteomes" id="UP001057402">
    <property type="component" value="Chromosome 5"/>
</dbReference>
<accession>A0ACB9QTJ0</accession>
<organism evidence="1 2">
    <name type="scientific">Melastoma candidum</name>
    <dbReference type="NCBI Taxonomy" id="119954"/>
    <lineage>
        <taxon>Eukaryota</taxon>
        <taxon>Viridiplantae</taxon>
        <taxon>Streptophyta</taxon>
        <taxon>Embryophyta</taxon>
        <taxon>Tracheophyta</taxon>
        <taxon>Spermatophyta</taxon>
        <taxon>Magnoliopsida</taxon>
        <taxon>eudicotyledons</taxon>
        <taxon>Gunneridae</taxon>
        <taxon>Pentapetalae</taxon>
        <taxon>rosids</taxon>
        <taxon>malvids</taxon>
        <taxon>Myrtales</taxon>
        <taxon>Melastomataceae</taxon>
        <taxon>Melastomatoideae</taxon>
        <taxon>Melastomateae</taxon>
        <taxon>Melastoma</taxon>
    </lineage>
</organism>